<gene>
    <name evidence="3" type="ORF">SFRICE_018433</name>
</gene>
<dbReference type="PRINTS" id="PR00080">
    <property type="entry name" value="SDRFAMILY"/>
</dbReference>
<dbReference type="PANTHER" id="PTHR43975:SF2">
    <property type="entry name" value="EG:BACR7A4.14 PROTEIN-RELATED"/>
    <property type="match status" value="1"/>
</dbReference>
<evidence type="ECO:0000256" key="1">
    <source>
        <dbReference type="ARBA" id="ARBA00023002"/>
    </source>
</evidence>
<evidence type="ECO:0000313" key="3">
    <source>
        <dbReference type="EMBL" id="SOQ35503.1"/>
    </source>
</evidence>
<dbReference type="PROSITE" id="PS00061">
    <property type="entry name" value="ADH_SHORT"/>
    <property type="match status" value="1"/>
</dbReference>
<evidence type="ECO:0000259" key="2">
    <source>
        <dbReference type="SMART" id="SM00822"/>
    </source>
</evidence>
<protein>
    <submittedName>
        <fullName evidence="3">SFRICE_018433</fullName>
    </submittedName>
</protein>
<accession>A0A2H1V3T7</accession>
<name>A0A2H1V3T7_SPOFR</name>
<dbReference type="Pfam" id="PF13561">
    <property type="entry name" value="adh_short_C2"/>
    <property type="match status" value="1"/>
</dbReference>
<dbReference type="GO" id="GO:0006629">
    <property type="term" value="P:lipid metabolic process"/>
    <property type="evidence" value="ECO:0007669"/>
    <property type="project" value="UniProtKB-ARBA"/>
</dbReference>
<sequence length="246" mass="26207">MSFANKVVLVTGGSSGIGAATAILFSREGANVVIVGRNETKLSETAKKCSDPLVIKADITNMEDAKRIIDETIQAYGKIDVLVNNAGIVRDGSILDENILETFDELMETNLRALFHMTHLAVPHIIETKGNIVNISSIAGKIYPDACLMAYGVSKAAVDHLTRGLALQLAKYGVRVNNISPGPTVSDVLINAGNDTPWEALAPTLPLGKVCDAEEIADVILFLASDKARSITGVDYVVDNGKMLTK</sequence>
<dbReference type="AlphaFoldDB" id="A0A2H1V3T7"/>
<dbReference type="InterPro" id="IPR002347">
    <property type="entry name" value="SDR_fam"/>
</dbReference>
<dbReference type="FunFam" id="3.40.50.720:FF:000084">
    <property type="entry name" value="Short-chain dehydrogenase reductase"/>
    <property type="match status" value="1"/>
</dbReference>
<dbReference type="InterPro" id="IPR036291">
    <property type="entry name" value="NAD(P)-bd_dom_sf"/>
</dbReference>
<dbReference type="InterPro" id="IPR020904">
    <property type="entry name" value="Sc_DH/Rdtase_CS"/>
</dbReference>
<dbReference type="InterPro" id="IPR057326">
    <property type="entry name" value="KR_dom"/>
</dbReference>
<organism evidence="3">
    <name type="scientific">Spodoptera frugiperda</name>
    <name type="common">Fall armyworm</name>
    <dbReference type="NCBI Taxonomy" id="7108"/>
    <lineage>
        <taxon>Eukaryota</taxon>
        <taxon>Metazoa</taxon>
        <taxon>Ecdysozoa</taxon>
        <taxon>Arthropoda</taxon>
        <taxon>Hexapoda</taxon>
        <taxon>Insecta</taxon>
        <taxon>Pterygota</taxon>
        <taxon>Neoptera</taxon>
        <taxon>Endopterygota</taxon>
        <taxon>Lepidoptera</taxon>
        <taxon>Glossata</taxon>
        <taxon>Ditrysia</taxon>
        <taxon>Noctuoidea</taxon>
        <taxon>Noctuidae</taxon>
        <taxon>Amphipyrinae</taxon>
        <taxon>Spodoptera</taxon>
    </lineage>
</organism>
<keyword evidence="1" id="KW-0560">Oxidoreductase</keyword>
<dbReference type="EMBL" id="ODYU01000551">
    <property type="protein sequence ID" value="SOQ35503.1"/>
    <property type="molecule type" value="Genomic_DNA"/>
</dbReference>
<dbReference type="GO" id="GO:0016491">
    <property type="term" value="F:oxidoreductase activity"/>
    <property type="evidence" value="ECO:0007669"/>
    <property type="project" value="UniProtKB-KW"/>
</dbReference>
<dbReference type="SMART" id="SM00822">
    <property type="entry name" value="PKS_KR"/>
    <property type="match status" value="1"/>
</dbReference>
<dbReference type="SUPFAM" id="SSF51735">
    <property type="entry name" value="NAD(P)-binding Rossmann-fold domains"/>
    <property type="match status" value="1"/>
</dbReference>
<dbReference type="PANTHER" id="PTHR43975">
    <property type="entry name" value="ZGC:101858"/>
    <property type="match status" value="1"/>
</dbReference>
<reference evidence="3" key="1">
    <citation type="submission" date="2016-07" db="EMBL/GenBank/DDBJ databases">
        <authorList>
            <person name="Bretaudeau A."/>
        </authorList>
    </citation>
    <scope>NUCLEOTIDE SEQUENCE</scope>
    <source>
        <strain evidence="3">Rice</strain>
        <tissue evidence="3">Whole body</tissue>
    </source>
</reference>
<dbReference type="Gene3D" id="3.40.50.720">
    <property type="entry name" value="NAD(P)-binding Rossmann-like Domain"/>
    <property type="match status" value="1"/>
</dbReference>
<proteinExistence type="predicted"/>
<dbReference type="PRINTS" id="PR00081">
    <property type="entry name" value="GDHRDH"/>
</dbReference>
<feature type="domain" description="Ketoreductase" evidence="2">
    <location>
        <begin position="6"/>
        <end position="188"/>
    </location>
</feature>